<sequence length="123" mass="14039">MVERSLSMREACETTLKTVGEIDRSPRTFPEHTCHLLLLLTYAYAPHAEGAHERKGLIGPETLDEVRLHSQCFVSISLIAVNRQLKRPPLLLVGEPTMLDGDLLERHRDLLGYEAYMIKRKKC</sequence>
<organism evidence="1 2">
    <name type="scientific">Eumeta variegata</name>
    <name type="common">Bagworm moth</name>
    <name type="synonym">Eumeta japonica</name>
    <dbReference type="NCBI Taxonomy" id="151549"/>
    <lineage>
        <taxon>Eukaryota</taxon>
        <taxon>Metazoa</taxon>
        <taxon>Ecdysozoa</taxon>
        <taxon>Arthropoda</taxon>
        <taxon>Hexapoda</taxon>
        <taxon>Insecta</taxon>
        <taxon>Pterygota</taxon>
        <taxon>Neoptera</taxon>
        <taxon>Endopterygota</taxon>
        <taxon>Lepidoptera</taxon>
        <taxon>Glossata</taxon>
        <taxon>Ditrysia</taxon>
        <taxon>Tineoidea</taxon>
        <taxon>Psychidae</taxon>
        <taxon>Oiketicinae</taxon>
        <taxon>Eumeta</taxon>
    </lineage>
</organism>
<gene>
    <name evidence="1" type="ORF">EVAR_82810_1</name>
</gene>
<proteinExistence type="predicted"/>
<name>A0A4C1UMU9_EUMVA</name>
<evidence type="ECO:0000313" key="1">
    <source>
        <dbReference type="EMBL" id="GBP27761.1"/>
    </source>
</evidence>
<dbReference type="AlphaFoldDB" id="A0A4C1UMU9"/>
<keyword evidence="2" id="KW-1185">Reference proteome</keyword>
<dbReference type="Proteomes" id="UP000299102">
    <property type="component" value="Unassembled WGS sequence"/>
</dbReference>
<comment type="caution">
    <text evidence="1">The sequence shown here is derived from an EMBL/GenBank/DDBJ whole genome shotgun (WGS) entry which is preliminary data.</text>
</comment>
<reference evidence="1 2" key="1">
    <citation type="journal article" date="2019" name="Commun. Biol.">
        <title>The bagworm genome reveals a unique fibroin gene that provides high tensile strength.</title>
        <authorList>
            <person name="Kono N."/>
            <person name="Nakamura H."/>
            <person name="Ohtoshi R."/>
            <person name="Tomita M."/>
            <person name="Numata K."/>
            <person name="Arakawa K."/>
        </authorList>
    </citation>
    <scope>NUCLEOTIDE SEQUENCE [LARGE SCALE GENOMIC DNA]</scope>
</reference>
<accession>A0A4C1UMU9</accession>
<protein>
    <submittedName>
        <fullName evidence="1">Uncharacterized protein</fullName>
    </submittedName>
</protein>
<dbReference type="EMBL" id="BGZK01000198">
    <property type="protein sequence ID" value="GBP27761.1"/>
    <property type="molecule type" value="Genomic_DNA"/>
</dbReference>
<evidence type="ECO:0000313" key="2">
    <source>
        <dbReference type="Proteomes" id="UP000299102"/>
    </source>
</evidence>